<protein>
    <submittedName>
        <fullName evidence="1">Uncharacterized protein</fullName>
    </submittedName>
</protein>
<dbReference type="Proteomes" id="UP000257109">
    <property type="component" value="Unassembled WGS sequence"/>
</dbReference>
<keyword evidence="2" id="KW-1185">Reference proteome</keyword>
<dbReference type="AlphaFoldDB" id="A0A371GAT8"/>
<comment type="caution">
    <text evidence="1">The sequence shown here is derived from an EMBL/GenBank/DDBJ whole genome shotgun (WGS) entry which is preliminary data.</text>
</comment>
<feature type="non-terminal residue" evidence="1">
    <location>
        <position position="1"/>
    </location>
</feature>
<reference evidence="1" key="1">
    <citation type="submission" date="2018-05" db="EMBL/GenBank/DDBJ databases">
        <title>Draft genome of Mucuna pruriens seed.</title>
        <authorList>
            <person name="Nnadi N.E."/>
            <person name="Vos R."/>
            <person name="Hasami M.H."/>
            <person name="Devisetty U.K."/>
            <person name="Aguiy J.C."/>
        </authorList>
    </citation>
    <scope>NUCLEOTIDE SEQUENCE [LARGE SCALE GENOMIC DNA]</scope>
    <source>
        <strain evidence="1">JCA_2017</strain>
    </source>
</reference>
<accession>A0A371GAT8</accession>
<evidence type="ECO:0000313" key="2">
    <source>
        <dbReference type="Proteomes" id="UP000257109"/>
    </source>
</evidence>
<name>A0A371GAT8_MUCPR</name>
<organism evidence="1 2">
    <name type="scientific">Mucuna pruriens</name>
    <name type="common">Velvet bean</name>
    <name type="synonym">Dolichos pruriens</name>
    <dbReference type="NCBI Taxonomy" id="157652"/>
    <lineage>
        <taxon>Eukaryota</taxon>
        <taxon>Viridiplantae</taxon>
        <taxon>Streptophyta</taxon>
        <taxon>Embryophyta</taxon>
        <taxon>Tracheophyta</taxon>
        <taxon>Spermatophyta</taxon>
        <taxon>Magnoliopsida</taxon>
        <taxon>eudicotyledons</taxon>
        <taxon>Gunneridae</taxon>
        <taxon>Pentapetalae</taxon>
        <taxon>rosids</taxon>
        <taxon>fabids</taxon>
        <taxon>Fabales</taxon>
        <taxon>Fabaceae</taxon>
        <taxon>Papilionoideae</taxon>
        <taxon>50 kb inversion clade</taxon>
        <taxon>NPAAA clade</taxon>
        <taxon>indigoferoid/millettioid clade</taxon>
        <taxon>Phaseoleae</taxon>
        <taxon>Mucuna</taxon>
    </lineage>
</organism>
<evidence type="ECO:0000313" key="1">
    <source>
        <dbReference type="EMBL" id="RDX87639.1"/>
    </source>
</evidence>
<sequence>MWWGHLSGHRVTKFHEENLLTGVKNYKLDLCKFYMLGKHYRVKFNSVKHIIEKILYYVYFDVYGLLEIIVKSKGEESNKKKNQKFFEKYSIQRHFLVCKSKMMLQRG</sequence>
<dbReference type="EMBL" id="QJKJ01006165">
    <property type="protein sequence ID" value="RDX87639.1"/>
    <property type="molecule type" value="Genomic_DNA"/>
</dbReference>
<gene>
    <name evidence="1" type="ORF">CR513_30865</name>
</gene>
<proteinExistence type="predicted"/>